<comment type="caution">
    <text evidence="1">The sequence shown here is derived from an EMBL/GenBank/DDBJ whole genome shotgun (WGS) entry which is preliminary data.</text>
</comment>
<sequence length="273" mass="31539">MLFTNQVIFSSREFRPPEKLEMANLLSDEPTVNSIMTKVIIHVLNVQESIGLDGFQKDSKTNLFGPNGETDKYWLREKMDFDQASKGHVLAHIRSIFFTFQSPGRGYMKRTLLSFLVRLSPSFDPSFVGPKFFPSIVVDAEAEDDSVAYLGRIKVKATLQHLSLAAAVRKTSFTRYSYPLVHRDGCERVWMILDLPQIPLVSKDDKSSRPELLYIRSCVIFPSEIHEYHSRVIWLEMGIYYLDQLDECFHPHGLAIWSNRWFLDSLMRVPQSL</sequence>
<organism evidence="1">
    <name type="scientific">Brassica cretica</name>
    <name type="common">Mustard</name>
    <dbReference type="NCBI Taxonomy" id="69181"/>
    <lineage>
        <taxon>Eukaryota</taxon>
        <taxon>Viridiplantae</taxon>
        <taxon>Streptophyta</taxon>
        <taxon>Embryophyta</taxon>
        <taxon>Tracheophyta</taxon>
        <taxon>Spermatophyta</taxon>
        <taxon>Magnoliopsida</taxon>
        <taxon>eudicotyledons</taxon>
        <taxon>Gunneridae</taxon>
        <taxon>Pentapetalae</taxon>
        <taxon>rosids</taxon>
        <taxon>malvids</taxon>
        <taxon>Brassicales</taxon>
        <taxon>Brassicaceae</taxon>
        <taxon>Brassiceae</taxon>
        <taxon>Brassica</taxon>
    </lineage>
</organism>
<evidence type="ECO:0000313" key="1">
    <source>
        <dbReference type="EMBL" id="KAF2590470.1"/>
    </source>
</evidence>
<dbReference type="EMBL" id="QGKY02000190">
    <property type="protein sequence ID" value="KAF2590470.1"/>
    <property type="molecule type" value="Genomic_DNA"/>
</dbReference>
<gene>
    <name evidence="1" type="ORF">F2Q70_00037932</name>
</gene>
<name>A0A8S9K6B3_BRACR</name>
<accession>A0A8S9K6B3</accession>
<dbReference type="AlphaFoldDB" id="A0A8S9K6B3"/>
<proteinExistence type="predicted"/>
<protein>
    <submittedName>
        <fullName evidence="1">Uncharacterized protein</fullName>
    </submittedName>
</protein>
<reference evidence="1" key="1">
    <citation type="submission" date="2019-12" db="EMBL/GenBank/DDBJ databases">
        <title>Genome sequencing and annotation of Brassica cretica.</title>
        <authorList>
            <person name="Studholme D.J."/>
            <person name="Sarris P.F."/>
        </authorList>
    </citation>
    <scope>NUCLEOTIDE SEQUENCE</scope>
    <source>
        <strain evidence="1">PFS-102/07</strain>
        <tissue evidence="1">Leaf</tissue>
    </source>
</reference>